<feature type="transmembrane region" description="Helical" evidence="2">
    <location>
        <begin position="40"/>
        <end position="63"/>
    </location>
</feature>
<comment type="subcellular location">
    <subcellularLocation>
        <location evidence="1">Cell membrane</location>
        <topology evidence="1">Single-pass type II membrane protein</topology>
    </subcellularLocation>
</comment>
<name>A0A674EEF9_SALTR</name>
<dbReference type="Ensembl" id="ENSSTUT00000114037.1">
    <property type="protein sequence ID" value="ENSSTUP00000106405.1"/>
    <property type="gene ID" value="ENSSTUG00000047413.1"/>
</dbReference>
<dbReference type="InterPro" id="IPR001304">
    <property type="entry name" value="C-type_lectin-like"/>
</dbReference>
<accession>A0A674EEF9</accession>
<dbReference type="OMA" id="WHNASCK"/>
<dbReference type="PROSITE" id="PS50041">
    <property type="entry name" value="C_TYPE_LECTIN_2"/>
    <property type="match status" value="1"/>
</dbReference>
<proteinExistence type="predicted"/>
<dbReference type="InParanoid" id="A0A674EEF9"/>
<keyword evidence="2" id="KW-0812">Transmembrane</keyword>
<evidence type="ECO:0000256" key="2">
    <source>
        <dbReference type="SAM" id="Phobius"/>
    </source>
</evidence>
<keyword evidence="5" id="KW-1185">Reference proteome</keyword>
<evidence type="ECO:0000256" key="1">
    <source>
        <dbReference type="ARBA" id="ARBA00004401"/>
    </source>
</evidence>
<sequence length="204" mass="23793">EHRVCQVKSETVVDNGDENDFTPKSRQWAKNPGTESSERRLLQCLVLLCVVLLAGIIGLCVYYNEVKGSFEENILVSKTNSSAERDQFQTRYNAMTEKRDQSSLYFISTKKKTWEESRHDCLRRGAKLVIINSREEQVFIHGLKKETFWIGLTERVEEALWKLVDGTDFALQWFEDSTPKEVWHNASCKQLHLCIFEKMAYVYL</sequence>
<organism evidence="4 5">
    <name type="scientific">Salmo trutta</name>
    <name type="common">Brown trout</name>
    <dbReference type="NCBI Taxonomy" id="8032"/>
    <lineage>
        <taxon>Eukaryota</taxon>
        <taxon>Metazoa</taxon>
        <taxon>Chordata</taxon>
        <taxon>Craniata</taxon>
        <taxon>Vertebrata</taxon>
        <taxon>Euteleostomi</taxon>
        <taxon>Actinopterygii</taxon>
        <taxon>Neopterygii</taxon>
        <taxon>Teleostei</taxon>
        <taxon>Protacanthopterygii</taxon>
        <taxon>Salmoniformes</taxon>
        <taxon>Salmonidae</taxon>
        <taxon>Salmoninae</taxon>
        <taxon>Salmo</taxon>
    </lineage>
</organism>
<keyword evidence="2" id="KW-1133">Transmembrane helix</keyword>
<dbReference type="SUPFAM" id="SSF56436">
    <property type="entry name" value="C-type lectin-like"/>
    <property type="match status" value="1"/>
</dbReference>
<dbReference type="AlphaFoldDB" id="A0A674EEF9"/>
<protein>
    <recommendedName>
        <fullName evidence="3">C-type lectin domain-containing protein</fullName>
    </recommendedName>
</protein>
<evidence type="ECO:0000313" key="5">
    <source>
        <dbReference type="Proteomes" id="UP000472277"/>
    </source>
</evidence>
<dbReference type="GO" id="GO:0005886">
    <property type="term" value="C:plasma membrane"/>
    <property type="evidence" value="ECO:0007669"/>
    <property type="project" value="UniProtKB-SubCell"/>
</dbReference>
<dbReference type="InterPro" id="IPR016186">
    <property type="entry name" value="C-type_lectin-like/link_sf"/>
</dbReference>
<dbReference type="Proteomes" id="UP000472277">
    <property type="component" value="Chromosome 14"/>
</dbReference>
<dbReference type="Pfam" id="PF00059">
    <property type="entry name" value="Lectin_C"/>
    <property type="match status" value="1"/>
</dbReference>
<evidence type="ECO:0000313" key="4">
    <source>
        <dbReference type="Ensembl" id="ENSSTUP00000106405.1"/>
    </source>
</evidence>
<dbReference type="GeneTree" id="ENSGT01150000287506"/>
<reference evidence="4" key="2">
    <citation type="submission" date="2025-09" db="UniProtKB">
        <authorList>
            <consortium name="Ensembl"/>
        </authorList>
    </citation>
    <scope>IDENTIFICATION</scope>
</reference>
<evidence type="ECO:0000259" key="3">
    <source>
        <dbReference type="PROSITE" id="PS50041"/>
    </source>
</evidence>
<keyword evidence="2" id="KW-0472">Membrane</keyword>
<dbReference type="SMART" id="SM00034">
    <property type="entry name" value="CLECT"/>
    <property type="match status" value="1"/>
</dbReference>
<dbReference type="PANTHER" id="PTHR45710">
    <property type="entry name" value="C-TYPE LECTIN DOMAIN-CONTAINING PROTEIN 180"/>
    <property type="match status" value="1"/>
</dbReference>
<reference evidence="4" key="1">
    <citation type="submission" date="2025-08" db="UniProtKB">
        <authorList>
            <consortium name="Ensembl"/>
        </authorList>
    </citation>
    <scope>IDENTIFICATION</scope>
</reference>
<dbReference type="PANTHER" id="PTHR45710:SF8">
    <property type="entry name" value="RERATING FAMILY MEMBER 4"/>
    <property type="match status" value="1"/>
</dbReference>
<feature type="domain" description="C-type lectin" evidence="3">
    <location>
        <begin position="100"/>
        <end position="191"/>
    </location>
</feature>
<dbReference type="Gene3D" id="3.10.100.10">
    <property type="entry name" value="Mannose-Binding Protein A, subunit A"/>
    <property type="match status" value="1"/>
</dbReference>
<dbReference type="InterPro" id="IPR050828">
    <property type="entry name" value="C-type_lectin/matrix_domain"/>
</dbReference>
<dbReference type="InterPro" id="IPR016187">
    <property type="entry name" value="CTDL_fold"/>
</dbReference>